<dbReference type="EC" id="3.2.1.1" evidence="3"/>
<dbReference type="Gene3D" id="3.20.20.80">
    <property type="entry name" value="Glycosidases"/>
    <property type="match status" value="1"/>
</dbReference>
<feature type="domain" description="Alpha-amylase C-terminal" evidence="6">
    <location>
        <begin position="85"/>
        <end position="179"/>
    </location>
</feature>
<organism evidence="7">
    <name type="scientific">Anopheles triannulatus</name>
    <dbReference type="NCBI Taxonomy" id="58253"/>
    <lineage>
        <taxon>Eukaryota</taxon>
        <taxon>Metazoa</taxon>
        <taxon>Ecdysozoa</taxon>
        <taxon>Arthropoda</taxon>
        <taxon>Hexapoda</taxon>
        <taxon>Insecta</taxon>
        <taxon>Pterygota</taxon>
        <taxon>Neoptera</taxon>
        <taxon>Endopterygota</taxon>
        <taxon>Diptera</taxon>
        <taxon>Nematocera</taxon>
        <taxon>Culicoidea</taxon>
        <taxon>Culicidae</taxon>
        <taxon>Anophelinae</taxon>
        <taxon>Anopheles</taxon>
    </lineage>
</organism>
<evidence type="ECO:0000256" key="1">
    <source>
        <dbReference type="ARBA" id="ARBA00000548"/>
    </source>
</evidence>
<name>A0A2M4B445_9DIPT</name>
<dbReference type="InterPro" id="IPR013780">
    <property type="entry name" value="Glyco_hydro_b"/>
</dbReference>
<evidence type="ECO:0000256" key="2">
    <source>
        <dbReference type="ARBA" id="ARBA00008061"/>
    </source>
</evidence>
<dbReference type="InterPro" id="IPR017853">
    <property type="entry name" value="GH"/>
</dbReference>
<evidence type="ECO:0000259" key="6">
    <source>
        <dbReference type="SMART" id="SM00632"/>
    </source>
</evidence>
<dbReference type="InterPro" id="IPR031319">
    <property type="entry name" value="A-amylase_C"/>
</dbReference>
<dbReference type="SUPFAM" id="SSF51445">
    <property type="entry name" value="(Trans)glycosidases"/>
    <property type="match status" value="1"/>
</dbReference>
<dbReference type="Pfam" id="PF02806">
    <property type="entry name" value="Alpha-amylase_C"/>
    <property type="match status" value="1"/>
</dbReference>
<dbReference type="AlphaFoldDB" id="A0A2M4B445"/>
<evidence type="ECO:0000256" key="5">
    <source>
        <dbReference type="SAM" id="SignalP"/>
    </source>
</evidence>
<dbReference type="SUPFAM" id="SSF51011">
    <property type="entry name" value="Glycosyl hydrolase domain"/>
    <property type="match status" value="1"/>
</dbReference>
<dbReference type="GO" id="GO:0004556">
    <property type="term" value="F:alpha-amylase activity"/>
    <property type="evidence" value="ECO:0007669"/>
    <property type="project" value="UniProtKB-EC"/>
</dbReference>
<dbReference type="GO" id="GO:0043169">
    <property type="term" value="F:cation binding"/>
    <property type="evidence" value="ECO:0007669"/>
    <property type="project" value="InterPro"/>
</dbReference>
<dbReference type="PANTHER" id="PTHR43447">
    <property type="entry name" value="ALPHA-AMYLASE"/>
    <property type="match status" value="1"/>
</dbReference>
<keyword evidence="4 5" id="KW-0732">Signal</keyword>
<dbReference type="SMART" id="SM00632">
    <property type="entry name" value="Aamy_C"/>
    <property type="match status" value="1"/>
</dbReference>
<dbReference type="GO" id="GO:0005975">
    <property type="term" value="P:carbohydrate metabolic process"/>
    <property type="evidence" value="ECO:0007669"/>
    <property type="project" value="InterPro"/>
</dbReference>
<evidence type="ECO:0000256" key="4">
    <source>
        <dbReference type="ARBA" id="ARBA00022729"/>
    </source>
</evidence>
<reference evidence="7" key="1">
    <citation type="submission" date="2018-01" db="EMBL/GenBank/DDBJ databases">
        <title>An insight into the sialome of Amazonian anophelines.</title>
        <authorList>
            <person name="Ribeiro J.M."/>
            <person name="Scarpassa V."/>
            <person name="Calvo E."/>
        </authorList>
    </citation>
    <scope>NUCLEOTIDE SEQUENCE</scope>
    <source>
        <tissue evidence="7">Salivary glands</tissue>
    </source>
</reference>
<dbReference type="InterPro" id="IPR006048">
    <property type="entry name" value="A-amylase/branching_C"/>
</dbReference>
<feature type="signal peptide" evidence="5">
    <location>
        <begin position="1"/>
        <end position="22"/>
    </location>
</feature>
<evidence type="ECO:0000313" key="7">
    <source>
        <dbReference type="EMBL" id="MBW47824.1"/>
    </source>
</evidence>
<accession>A0A2M4B445</accession>
<evidence type="ECO:0000256" key="3">
    <source>
        <dbReference type="ARBA" id="ARBA00012595"/>
    </source>
</evidence>
<dbReference type="Gene3D" id="2.60.40.1180">
    <property type="entry name" value="Golgi alpha-mannosidase II"/>
    <property type="match status" value="1"/>
</dbReference>
<comment type="similarity">
    <text evidence="2">Belongs to the glycosyl hydrolase 13 family.</text>
</comment>
<proteinExistence type="inferred from homology"/>
<feature type="chain" id="PRO_5014792094" description="alpha-amylase" evidence="5">
    <location>
        <begin position="23"/>
        <end position="181"/>
    </location>
</feature>
<dbReference type="EMBL" id="GGFK01014503">
    <property type="protein sequence ID" value="MBW47824.1"/>
    <property type="molecule type" value="Transcribed_RNA"/>
</dbReference>
<sequence>MRNARAYRIALAFLLAHRYGLARVSSSYEFTNLTEGPPVDAQGQIAPVRYNAEGACQRPWICEHRWPTVVKMLQFRRVSNGTGIASWVDNGQNQIGFCRDRSGFVAFNAEISLTLKAKLYTCLEAGTYCDLISNGALLGGGTVTECTGTKVVVDADGQADIFIKTQLEEPFVALLATSKLS</sequence>
<protein>
    <recommendedName>
        <fullName evidence="3">alpha-amylase</fullName>
        <ecNumber evidence="3">3.2.1.1</ecNumber>
    </recommendedName>
</protein>
<comment type="catalytic activity">
    <reaction evidence="1">
        <text>Endohydrolysis of (1-&gt;4)-alpha-D-glucosidic linkages in polysaccharides containing three or more (1-&gt;4)-alpha-linked D-glucose units.</text>
        <dbReference type="EC" id="3.2.1.1"/>
    </reaction>
</comment>